<keyword evidence="2" id="KW-0813">Transport</keyword>
<feature type="region of interest" description="Disordered" evidence="8">
    <location>
        <begin position="156"/>
        <end position="184"/>
    </location>
</feature>
<dbReference type="GO" id="GO:0022841">
    <property type="term" value="F:potassium ion leak channel activity"/>
    <property type="evidence" value="ECO:0007669"/>
    <property type="project" value="TreeGrafter"/>
</dbReference>
<keyword evidence="11" id="KW-1185">Reference proteome</keyword>
<evidence type="ECO:0000256" key="6">
    <source>
        <dbReference type="ARBA" id="ARBA00023136"/>
    </source>
</evidence>
<evidence type="ECO:0000256" key="9">
    <source>
        <dbReference type="SAM" id="Phobius"/>
    </source>
</evidence>
<dbReference type="Gene3D" id="1.10.287.70">
    <property type="match status" value="1"/>
</dbReference>
<evidence type="ECO:0000256" key="8">
    <source>
        <dbReference type="SAM" id="MobiDB-lite"/>
    </source>
</evidence>
<dbReference type="Pfam" id="PF07885">
    <property type="entry name" value="Ion_trans_2"/>
    <property type="match status" value="1"/>
</dbReference>
<dbReference type="InterPro" id="IPR013099">
    <property type="entry name" value="K_chnl_dom"/>
</dbReference>
<dbReference type="WBParaSite" id="jg23517.2">
    <property type="protein sequence ID" value="jg23517.2"/>
    <property type="gene ID" value="jg23517"/>
</dbReference>
<dbReference type="AlphaFoldDB" id="A0A915DVX9"/>
<evidence type="ECO:0000256" key="5">
    <source>
        <dbReference type="ARBA" id="ARBA00023065"/>
    </source>
</evidence>
<name>A0A915DVX9_9BILA</name>
<evidence type="ECO:0000313" key="12">
    <source>
        <dbReference type="WBParaSite" id="jg23517.2"/>
    </source>
</evidence>
<evidence type="ECO:0000256" key="4">
    <source>
        <dbReference type="ARBA" id="ARBA00022989"/>
    </source>
</evidence>
<accession>A0A915DVX9</accession>
<dbReference type="InterPro" id="IPR003280">
    <property type="entry name" value="2pore_dom_K_chnl"/>
</dbReference>
<reference evidence="12" key="1">
    <citation type="submission" date="2022-11" db="UniProtKB">
        <authorList>
            <consortium name="WormBaseParasite"/>
        </authorList>
    </citation>
    <scope>IDENTIFICATION</scope>
</reference>
<evidence type="ECO:0000313" key="11">
    <source>
        <dbReference type="Proteomes" id="UP000887574"/>
    </source>
</evidence>
<keyword evidence="6 9" id="KW-0472">Membrane</keyword>
<dbReference type="GO" id="GO:0005886">
    <property type="term" value="C:plasma membrane"/>
    <property type="evidence" value="ECO:0007669"/>
    <property type="project" value="TreeGrafter"/>
</dbReference>
<evidence type="ECO:0000256" key="7">
    <source>
        <dbReference type="ARBA" id="ARBA00023303"/>
    </source>
</evidence>
<protein>
    <submittedName>
        <fullName evidence="12">Potassium channel domain-containing protein</fullName>
    </submittedName>
</protein>
<keyword evidence="4 9" id="KW-1133">Transmembrane helix</keyword>
<keyword evidence="5" id="KW-0406">Ion transport</keyword>
<dbReference type="PANTHER" id="PTHR11003:SF334">
    <property type="entry name" value="FI03418P"/>
    <property type="match status" value="1"/>
</dbReference>
<dbReference type="SUPFAM" id="SSF81324">
    <property type="entry name" value="Voltage-gated potassium channels"/>
    <property type="match status" value="1"/>
</dbReference>
<comment type="subcellular location">
    <subcellularLocation>
        <location evidence="1">Membrane</location>
        <topology evidence="1">Multi-pass membrane protein</topology>
    </subcellularLocation>
</comment>
<dbReference type="Proteomes" id="UP000887574">
    <property type="component" value="Unplaced"/>
</dbReference>
<keyword evidence="3 9" id="KW-0812">Transmembrane</keyword>
<dbReference type="GO" id="GO:0030322">
    <property type="term" value="P:stabilization of membrane potential"/>
    <property type="evidence" value="ECO:0007669"/>
    <property type="project" value="TreeGrafter"/>
</dbReference>
<evidence type="ECO:0000256" key="1">
    <source>
        <dbReference type="ARBA" id="ARBA00004141"/>
    </source>
</evidence>
<evidence type="ECO:0000259" key="10">
    <source>
        <dbReference type="Pfam" id="PF07885"/>
    </source>
</evidence>
<dbReference type="PANTHER" id="PTHR11003">
    <property type="entry name" value="POTASSIUM CHANNEL, SUBFAMILY K"/>
    <property type="match status" value="1"/>
</dbReference>
<keyword evidence="7" id="KW-0407">Ion channel</keyword>
<dbReference type="GO" id="GO:0015271">
    <property type="term" value="F:outward rectifier potassium channel activity"/>
    <property type="evidence" value="ECO:0007669"/>
    <property type="project" value="TreeGrafter"/>
</dbReference>
<feature type="transmembrane region" description="Helical" evidence="9">
    <location>
        <begin position="16"/>
        <end position="37"/>
    </location>
</feature>
<feature type="domain" description="Potassium channel" evidence="10">
    <location>
        <begin position="99"/>
        <end position="142"/>
    </location>
</feature>
<organism evidence="11 12">
    <name type="scientific">Ditylenchus dipsaci</name>
    <dbReference type="NCBI Taxonomy" id="166011"/>
    <lineage>
        <taxon>Eukaryota</taxon>
        <taxon>Metazoa</taxon>
        <taxon>Ecdysozoa</taxon>
        <taxon>Nematoda</taxon>
        <taxon>Chromadorea</taxon>
        <taxon>Rhabditida</taxon>
        <taxon>Tylenchina</taxon>
        <taxon>Tylenchomorpha</taxon>
        <taxon>Sphaerularioidea</taxon>
        <taxon>Anguinidae</taxon>
        <taxon>Anguininae</taxon>
        <taxon>Ditylenchus</taxon>
    </lineage>
</organism>
<proteinExistence type="predicted"/>
<sequence>MFCLPFECKWRKTCTFVTYLIAVFLFTAAGAAVFMLLEEGESYRSYKNFEERCQHEKVNAVKEIEDAINNSSVSLNVSQAIKQAINRFDACHRRRSNDSTPEVFHYFDSVMYAISVHSTVGYGKLVPRTTLGRLVTMLYGILAQYIHGLTQRSPFKKRKLDSEPPTDEAVQAKQERRLKFYQSS</sequence>
<evidence type="ECO:0000256" key="2">
    <source>
        <dbReference type="ARBA" id="ARBA00022448"/>
    </source>
</evidence>
<evidence type="ECO:0000256" key="3">
    <source>
        <dbReference type="ARBA" id="ARBA00022692"/>
    </source>
</evidence>